<gene>
    <name evidence="2" type="ORF">B7P43_G06980</name>
</gene>
<dbReference type="PANTHER" id="PTHR46060:SF1">
    <property type="entry name" value="MARINER MOS1 TRANSPOSASE-LIKE PROTEIN"/>
    <property type="match status" value="1"/>
</dbReference>
<reference evidence="2 3" key="1">
    <citation type="submission" date="2017-12" db="EMBL/GenBank/DDBJ databases">
        <title>Hemimetabolous genomes reveal molecular basis of termite eusociality.</title>
        <authorList>
            <person name="Harrison M.C."/>
            <person name="Jongepier E."/>
            <person name="Robertson H.M."/>
            <person name="Arning N."/>
            <person name="Bitard-Feildel T."/>
            <person name="Chao H."/>
            <person name="Childers C.P."/>
            <person name="Dinh H."/>
            <person name="Doddapaneni H."/>
            <person name="Dugan S."/>
            <person name="Gowin J."/>
            <person name="Greiner C."/>
            <person name="Han Y."/>
            <person name="Hu H."/>
            <person name="Hughes D.S.T."/>
            <person name="Huylmans A.-K."/>
            <person name="Kemena C."/>
            <person name="Kremer L.P.M."/>
            <person name="Lee S.L."/>
            <person name="Lopez-Ezquerra A."/>
            <person name="Mallet L."/>
            <person name="Monroy-Kuhn J.M."/>
            <person name="Moser A."/>
            <person name="Murali S.C."/>
            <person name="Muzny D.M."/>
            <person name="Otani S."/>
            <person name="Piulachs M.-D."/>
            <person name="Poelchau M."/>
            <person name="Qu J."/>
            <person name="Schaub F."/>
            <person name="Wada-Katsumata A."/>
            <person name="Worley K.C."/>
            <person name="Xie Q."/>
            <person name="Ylla G."/>
            <person name="Poulsen M."/>
            <person name="Gibbs R.A."/>
            <person name="Schal C."/>
            <person name="Richards S."/>
            <person name="Belles X."/>
            <person name="Korb J."/>
            <person name="Bornberg-Bauer E."/>
        </authorList>
    </citation>
    <scope>NUCLEOTIDE SEQUENCE [LARGE SCALE GENOMIC DNA]</scope>
    <source>
        <tissue evidence="2">Whole body</tissue>
    </source>
</reference>
<keyword evidence="3" id="KW-1185">Reference proteome</keyword>
<dbReference type="OrthoDB" id="616263at2759"/>
<feature type="non-terminal residue" evidence="2">
    <location>
        <position position="1"/>
    </location>
</feature>
<dbReference type="Pfam" id="PF01359">
    <property type="entry name" value="Transposase_1"/>
    <property type="match status" value="1"/>
</dbReference>
<dbReference type="PANTHER" id="PTHR46060">
    <property type="entry name" value="MARINER MOS1 TRANSPOSASE-LIKE PROTEIN"/>
    <property type="match status" value="1"/>
</dbReference>
<dbReference type="InterPro" id="IPR052709">
    <property type="entry name" value="Transposase-MT_Hybrid"/>
</dbReference>
<protein>
    <recommendedName>
        <fullName evidence="4">Mariner Mos1 transposase</fullName>
    </recommendedName>
</protein>
<feature type="region of interest" description="Disordered" evidence="1">
    <location>
        <begin position="1"/>
        <end position="20"/>
    </location>
</feature>
<accession>A0A2J7Q8X5</accession>
<dbReference type="InParanoid" id="A0A2J7Q8X5"/>
<dbReference type="Gene3D" id="3.30.420.10">
    <property type="entry name" value="Ribonuclease H-like superfamily/Ribonuclease H"/>
    <property type="match status" value="1"/>
</dbReference>
<evidence type="ECO:0000313" key="2">
    <source>
        <dbReference type="EMBL" id="PNF25035.1"/>
    </source>
</evidence>
<dbReference type="STRING" id="105785.A0A2J7Q8X5"/>
<evidence type="ECO:0000313" key="3">
    <source>
        <dbReference type="Proteomes" id="UP000235965"/>
    </source>
</evidence>
<dbReference type="EMBL" id="NEVH01016945">
    <property type="protein sequence ID" value="PNF25035.1"/>
    <property type="molecule type" value="Genomic_DNA"/>
</dbReference>
<dbReference type="InterPro" id="IPR036397">
    <property type="entry name" value="RNaseH_sf"/>
</dbReference>
<proteinExistence type="predicted"/>
<dbReference type="InterPro" id="IPR001888">
    <property type="entry name" value="Transposase_1"/>
</dbReference>
<evidence type="ECO:0008006" key="4">
    <source>
        <dbReference type="Google" id="ProtNLM"/>
    </source>
</evidence>
<sequence length="245" mass="28235">IEDEPRSGRPRTASTERNKGRVDEIIQDDRGVTVDTIIRKLGVGHSAVQEMIESLGCKKHCARLVLRLLTEDHKDERKANTSELLQRYRHEAANVMGTVVWDAEGFILAEFLEPGQTINAARYVQTLHKLRRALRDKRPGRNIIILHDNARPHAARLTSEAIAKMGWEVLLHPSYSPDLAPSDYHLFGFVNDQLRGQRFETREAIEKAVRQCLRRAGTEFYRRGIFKLPERWEKCVQRSGDYVEK</sequence>
<organism evidence="2 3">
    <name type="scientific">Cryptotermes secundus</name>
    <dbReference type="NCBI Taxonomy" id="105785"/>
    <lineage>
        <taxon>Eukaryota</taxon>
        <taxon>Metazoa</taxon>
        <taxon>Ecdysozoa</taxon>
        <taxon>Arthropoda</taxon>
        <taxon>Hexapoda</taxon>
        <taxon>Insecta</taxon>
        <taxon>Pterygota</taxon>
        <taxon>Neoptera</taxon>
        <taxon>Polyneoptera</taxon>
        <taxon>Dictyoptera</taxon>
        <taxon>Blattodea</taxon>
        <taxon>Blattoidea</taxon>
        <taxon>Termitoidae</taxon>
        <taxon>Kalotermitidae</taxon>
        <taxon>Cryptotermitinae</taxon>
        <taxon>Cryptotermes</taxon>
    </lineage>
</organism>
<dbReference type="GO" id="GO:0003676">
    <property type="term" value="F:nucleic acid binding"/>
    <property type="evidence" value="ECO:0007669"/>
    <property type="project" value="InterPro"/>
</dbReference>
<dbReference type="AlphaFoldDB" id="A0A2J7Q8X5"/>
<name>A0A2J7Q8X5_9NEOP</name>
<dbReference type="Proteomes" id="UP000235965">
    <property type="component" value="Unassembled WGS sequence"/>
</dbReference>
<comment type="caution">
    <text evidence="2">The sequence shown here is derived from an EMBL/GenBank/DDBJ whole genome shotgun (WGS) entry which is preliminary data.</text>
</comment>
<evidence type="ECO:0000256" key="1">
    <source>
        <dbReference type="SAM" id="MobiDB-lite"/>
    </source>
</evidence>